<dbReference type="GO" id="GO:0016787">
    <property type="term" value="F:hydrolase activity"/>
    <property type="evidence" value="ECO:0007669"/>
    <property type="project" value="UniProtKB-ARBA"/>
</dbReference>
<accession>A0A382B4I8</accession>
<dbReference type="PANTHER" id="PTHR10151">
    <property type="entry name" value="ECTONUCLEOTIDE PYROPHOSPHATASE/PHOSPHODIESTERASE"/>
    <property type="match status" value="1"/>
</dbReference>
<sequence length="93" mass="10466">MKTEFNVPKPVNRCFVLSIISFFLFLTACPSENGSTTTKTPLILISMDGFRWDYFNKTETANFDELIQSGSKAKALIPVFPTKTFPNHISIVT</sequence>
<dbReference type="AlphaFoldDB" id="A0A382B4I8"/>
<dbReference type="Gene3D" id="3.40.720.10">
    <property type="entry name" value="Alkaline Phosphatase, subunit A"/>
    <property type="match status" value="1"/>
</dbReference>
<dbReference type="SUPFAM" id="SSF53649">
    <property type="entry name" value="Alkaline phosphatase-like"/>
    <property type="match status" value="1"/>
</dbReference>
<proteinExistence type="predicted"/>
<dbReference type="InterPro" id="IPR002591">
    <property type="entry name" value="Phosphodiest/P_Trfase"/>
</dbReference>
<gene>
    <name evidence="1" type="ORF">METZ01_LOCUS161532</name>
</gene>
<evidence type="ECO:0008006" key="2">
    <source>
        <dbReference type="Google" id="ProtNLM"/>
    </source>
</evidence>
<dbReference type="PROSITE" id="PS51257">
    <property type="entry name" value="PROKAR_LIPOPROTEIN"/>
    <property type="match status" value="1"/>
</dbReference>
<dbReference type="Pfam" id="PF01663">
    <property type="entry name" value="Phosphodiest"/>
    <property type="match status" value="1"/>
</dbReference>
<reference evidence="1" key="1">
    <citation type="submission" date="2018-05" db="EMBL/GenBank/DDBJ databases">
        <authorList>
            <person name="Lanie J.A."/>
            <person name="Ng W.-L."/>
            <person name="Kazmierczak K.M."/>
            <person name="Andrzejewski T.M."/>
            <person name="Davidsen T.M."/>
            <person name="Wayne K.J."/>
            <person name="Tettelin H."/>
            <person name="Glass J.I."/>
            <person name="Rusch D."/>
            <person name="Podicherti R."/>
            <person name="Tsui H.-C.T."/>
            <person name="Winkler M.E."/>
        </authorList>
    </citation>
    <scope>NUCLEOTIDE SEQUENCE</scope>
</reference>
<feature type="non-terminal residue" evidence="1">
    <location>
        <position position="93"/>
    </location>
</feature>
<name>A0A382B4I8_9ZZZZ</name>
<dbReference type="InterPro" id="IPR017850">
    <property type="entry name" value="Alkaline_phosphatase_core_sf"/>
</dbReference>
<dbReference type="PANTHER" id="PTHR10151:SF120">
    <property type="entry name" value="BIS(5'-ADENOSYL)-TRIPHOSPHATASE"/>
    <property type="match status" value="1"/>
</dbReference>
<protein>
    <recommendedName>
        <fullName evidence="2">Alkaline phosphatase family protein</fullName>
    </recommendedName>
</protein>
<dbReference type="EMBL" id="UINC01028169">
    <property type="protein sequence ID" value="SVB08678.1"/>
    <property type="molecule type" value="Genomic_DNA"/>
</dbReference>
<organism evidence="1">
    <name type="scientific">marine metagenome</name>
    <dbReference type="NCBI Taxonomy" id="408172"/>
    <lineage>
        <taxon>unclassified sequences</taxon>
        <taxon>metagenomes</taxon>
        <taxon>ecological metagenomes</taxon>
    </lineage>
</organism>
<evidence type="ECO:0000313" key="1">
    <source>
        <dbReference type="EMBL" id="SVB08678.1"/>
    </source>
</evidence>